<dbReference type="Proteomes" id="UP000774570">
    <property type="component" value="Unassembled WGS sequence"/>
</dbReference>
<organism evidence="3 4">
    <name type="scientific">Actinomadura parmotrematis</name>
    <dbReference type="NCBI Taxonomy" id="2864039"/>
    <lineage>
        <taxon>Bacteria</taxon>
        <taxon>Bacillati</taxon>
        <taxon>Actinomycetota</taxon>
        <taxon>Actinomycetes</taxon>
        <taxon>Streptosporangiales</taxon>
        <taxon>Thermomonosporaceae</taxon>
        <taxon>Actinomadura</taxon>
    </lineage>
</organism>
<evidence type="ECO:0000256" key="1">
    <source>
        <dbReference type="SAM" id="SignalP"/>
    </source>
</evidence>
<dbReference type="Pfam" id="PF13946">
    <property type="entry name" value="DUF4214"/>
    <property type="match status" value="1"/>
</dbReference>
<evidence type="ECO:0000313" key="3">
    <source>
        <dbReference type="EMBL" id="MBW8486726.1"/>
    </source>
</evidence>
<dbReference type="InterPro" id="IPR006311">
    <property type="entry name" value="TAT_signal"/>
</dbReference>
<name>A0ABS7G1Y6_9ACTN</name>
<keyword evidence="1" id="KW-0732">Signal</keyword>
<feature type="signal peptide" evidence="1">
    <location>
        <begin position="1"/>
        <end position="40"/>
    </location>
</feature>
<dbReference type="InterPro" id="IPR025282">
    <property type="entry name" value="DUF4214"/>
</dbReference>
<dbReference type="PROSITE" id="PS51318">
    <property type="entry name" value="TAT"/>
    <property type="match status" value="1"/>
</dbReference>
<comment type="caution">
    <text evidence="3">The sequence shown here is derived from an EMBL/GenBank/DDBJ whole genome shotgun (WGS) entry which is preliminary data.</text>
</comment>
<dbReference type="RefSeq" id="WP_220169965.1">
    <property type="nucleotide sequence ID" value="NZ_JAIBOA010000026.1"/>
</dbReference>
<evidence type="ECO:0000313" key="4">
    <source>
        <dbReference type="Proteomes" id="UP000774570"/>
    </source>
</evidence>
<protein>
    <submittedName>
        <fullName evidence="3">DUF4214 domain-containing protein</fullName>
    </submittedName>
</protein>
<gene>
    <name evidence="3" type="ORF">K1Y72_30465</name>
</gene>
<feature type="domain" description="DUF4214" evidence="2">
    <location>
        <begin position="89"/>
        <end position="153"/>
    </location>
</feature>
<dbReference type="EMBL" id="JAIBOA010000026">
    <property type="protein sequence ID" value="MBW8486726.1"/>
    <property type="molecule type" value="Genomic_DNA"/>
</dbReference>
<proteinExistence type="predicted"/>
<feature type="chain" id="PRO_5046189930" evidence="1">
    <location>
        <begin position="41"/>
        <end position="539"/>
    </location>
</feature>
<accession>A0ABS7G1Y6</accession>
<reference evidence="3 4" key="1">
    <citation type="submission" date="2021-07" db="EMBL/GenBank/DDBJ databases">
        <title>Actinomadura sp. PM05-2 isolated from lichen.</title>
        <authorList>
            <person name="Somphong A."/>
            <person name="Phongsopitanun W."/>
            <person name="Tanasupawat S."/>
            <person name="Peongsungnone V."/>
        </authorList>
    </citation>
    <scope>NUCLEOTIDE SEQUENCE [LARGE SCALE GENOMIC DNA]</scope>
    <source>
        <strain evidence="3 4">PM05-2</strain>
    </source>
</reference>
<sequence length="539" mass="55393">MFPRRRSASGREPGRRRTPLALVAAAALAAAATTVPPAAADSGAVPVQYVAKLYTEVLGRAPDRAGYAGYLAGFAASGCSPTSLREAGESFFTSGEFSAAGYDHAQQALVAYRAVLNREPDPGGLADAIAQLDAGRTIVNVIDGFYASGEFTDLAGRICGANDPDYGWGTLDAADLPVSGPGYSGDQAGLQAALDAAGSGGSVTLAENAVVRLTGTLRIPSGVHLYTTGQPKATRYAAMGRLVRQPGWSGESVRVEPGARLTSVWVTGDRTRETSYDAGRKNIRTAGGADTVVRDDRVDETAGATSLETLTAAYDGVAQCARLTVADNLITVYSSRHGGGLWSDGISNHCEDADISGNGVVDATDVGIVSFVLGTAVAQRSHVHGNLVVQAGHESYGMLGADPYFDDGPGDAPGNASRSFAGFLLEDNTLYTSDRVMTEFGIAVGTREWFGDRTKTASGGTWSGNTSDGGTVRAMVGIVVSGMLDVTVTGNDLNTDVRSDGRSSCTPAAVGASVSAGYASGTLPAHTDAFYNGCLVSEP</sequence>
<evidence type="ECO:0000259" key="2">
    <source>
        <dbReference type="Pfam" id="PF13946"/>
    </source>
</evidence>
<dbReference type="InterPro" id="IPR011050">
    <property type="entry name" value="Pectin_lyase_fold/virulence"/>
</dbReference>
<keyword evidence="4" id="KW-1185">Reference proteome</keyword>
<dbReference type="SUPFAM" id="SSF51126">
    <property type="entry name" value="Pectin lyase-like"/>
    <property type="match status" value="1"/>
</dbReference>